<dbReference type="Proteomes" id="UP000515156">
    <property type="component" value="Chromosome 5"/>
</dbReference>
<dbReference type="AlphaFoldDB" id="A0A6P7YC91"/>
<dbReference type="PANTHER" id="PTHR24183">
    <property type="entry name" value="FIBRONECTIN TYPE 3 AND ANKYRIN REPEAT DOMAINS PROTEIN 1"/>
    <property type="match status" value="1"/>
</dbReference>
<keyword evidence="1" id="KW-0040">ANK repeat</keyword>
<dbReference type="InterPro" id="IPR036116">
    <property type="entry name" value="FN3_sf"/>
</dbReference>
<feature type="repeat" description="ANK" evidence="1">
    <location>
        <begin position="177"/>
        <end position="209"/>
    </location>
</feature>
<feature type="repeat" description="ANK" evidence="1">
    <location>
        <begin position="210"/>
        <end position="242"/>
    </location>
</feature>
<dbReference type="InParanoid" id="A0A6P7YC91"/>
<dbReference type="KEGG" id="muo:115471114"/>
<sequence>MDHLAQNAVPKPNPPEVGTVTHNSIELYWDLDKNLQREGNRDQWFKFSVEEEDSKTHTYGTIYKGYAKRYIVYGLQPNTSYRFRLKVTSPSEEYAYSPVVTVSTTRVPNCGEDLHRTVSMNDEESVVKILQTRCVNNIDVPDELGFTALMVAAQNGYTRLVSLLVEKGADVNQVNGSGKDSLMLACFAGHLDIVKYLRTHGASWETRDKSGCTAMHWAADGGHLDVLEWMIVDGSKVDVKDSHFDWTPLMRVSSITGNTDVASCLIEAGADINIKDKDGKSPLMVAALNNHESLVELLLERGADYSVTNEYGKTIDDMARAFGRQNVVTLLANMKK</sequence>
<proteinExistence type="predicted"/>
<evidence type="ECO:0000256" key="1">
    <source>
        <dbReference type="PROSITE-ProRule" id="PRU00023"/>
    </source>
</evidence>
<feature type="repeat" description="ANK" evidence="1">
    <location>
        <begin position="278"/>
        <end position="310"/>
    </location>
</feature>
<protein>
    <submittedName>
        <fullName evidence="4">Fibronectin type 3 and ankyrin repeat domains protein 1</fullName>
    </submittedName>
</protein>
<gene>
    <name evidence="4" type="primary">FANK1</name>
</gene>
<dbReference type="FunCoup" id="A0A6P7YC91">
    <property type="interactions" value="486"/>
</dbReference>
<reference evidence="4" key="1">
    <citation type="submission" date="2025-08" db="UniProtKB">
        <authorList>
            <consortium name="RefSeq"/>
        </authorList>
    </citation>
    <scope>IDENTIFICATION</scope>
</reference>
<dbReference type="Pfam" id="PF12796">
    <property type="entry name" value="Ank_2"/>
    <property type="match status" value="2"/>
</dbReference>
<feature type="repeat" description="ANK" evidence="1">
    <location>
        <begin position="144"/>
        <end position="176"/>
    </location>
</feature>
<dbReference type="PRINTS" id="PR01415">
    <property type="entry name" value="ANKYRIN"/>
</dbReference>
<dbReference type="Gene3D" id="2.60.40.10">
    <property type="entry name" value="Immunoglobulins"/>
    <property type="match status" value="1"/>
</dbReference>
<dbReference type="InterPro" id="IPR013783">
    <property type="entry name" value="Ig-like_fold"/>
</dbReference>
<dbReference type="SUPFAM" id="SSF49265">
    <property type="entry name" value="Fibronectin type III"/>
    <property type="match status" value="1"/>
</dbReference>
<dbReference type="InterPro" id="IPR002110">
    <property type="entry name" value="Ankyrin_rpt"/>
</dbReference>
<evidence type="ECO:0000313" key="4">
    <source>
        <dbReference type="RefSeq" id="XP_030060660.1"/>
    </source>
</evidence>
<dbReference type="RefSeq" id="XP_030060660.1">
    <property type="nucleotide sequence ID" value="XM_030204800.1"/>
</dbReference>
<name>A0A6P7YC91_9AMPH</name>
<evidence type="ECO:0000313" key="3">
    <source>
        <dbReference type="Proteomes" id="UP000515156"/>
    </source>
</evidence>
<feature type="domain" description="Fibronectin type-III" evidence="2">
    <location>
        <begin position="11"/>
        <end position="108"/>
    </location>
</feature>
<accession>A0A6P7YC91</accession>
<dbReference type="PANTHER" id="PTHR24183:SF1">
    <property type="entry name" value="FIBRONECTIN TYPE 3 AND ANKYRIN REPEAT DOMAINS PROTEIN 1"/>
    <property type="match status" value="1"/>
</dbReference>
<dbReference type="OrthoDB" id="9995210at2759"/>
<dbReference type="GO" id="GO:0005634">
    <property type="term" value="C:nucleus"/>
    <property type="evidence" value="ECO:0007669"/>
    <property type="project" value="TreeGrafter"/>
</dbReference>
<dbReference type="SMART" id="SM00248">
    <property type="entry name" value="ANK"/>
    <property type="match status" value="5"/>
</dbReference>
<dbReference type="InterPro" id="IPR003961">
    <property type="entry name" value="FN3_dom"/>
</dbReference>
<dbReference type="PROSITE" id="PS50853">
    <property type="entry name" value="FN3"/>
    <property type="match status" value="1"/>
</dbReference>
<dbReference type="CDD" id="cd00063">
    <property type="entry name" value="FN3"/>
    <property type="match status" value="1"/>
</dbReference>
<dbReference type="SUPFAM" id="SSF48403">
    <property type="entry name" value="Ankyrin repeat"/>
    <property type="match status" value="1"/>
</dbReference>
<dbReference type="PROSITE" id="PS50088">
    <property type="entry name" value="ANK_REPEAT"/>
    <property type="match status" value="4"/>
</dbReference>
<dbReference type="SMART" id="SM00060">
    <property type="entry name" value="FN3"/>
    <property type="match status" value="1"/>
</dbReference>
<dbReference type="PROSITE" id="PS50297">
    <property type="entry name" value="ANK_REP_REGION"/>
    <property type="match status" value="4"/>
</dbReference>
<dbReference type="GeneID" id="115471114"/>
<dbReference type="Gene3D" id="1.25.40.20">
    <property type="entry name" value="Ankyrin repeat-containing domain"/>
    <property type="match status" value="2"/>
</dbReference>
<organism evidence="3 4">
    <name type="scientific">Microcaecilia unicolor</name>
    <dbReference type="NCBI Taxonomy" id="1415580"/>
    <lineage>
        <taxon>Eukaryota</taxon>
        <taxon>Metazoa</taxon>
        <taxon>Chordata</taxon>
        <taxon>Craniata</taxon>
        <taxon>Vertebrata</taxon>
        <taxon>Euteleostomi</taxon>
        <taxon>Amphibia</taxon>
        <taxon>Gymnophiona</taxon>
        <taxon>Siphonopidae</taxon>
        <taxon>Microcaecilia</taxon>
    </lineage>
</organism>
<keyword evidence="3" id="KW-1185">Reference proteome</keyword>
<dbReference type="CTD" id="92565"/>
<evidence type="ECO:0000259" key="2">
    <source>
        <dbReference type="PROSITE" id="PS50853"/>
    </source>
</evidence>
<dbReference type="GO" id="GO:0042981">
    <property type="term" value="P:regulation of apoptotic process"/>
    <property type="evidence" value="ECO:0007669"/>
    <property type="project" value="TreeGrafter"/>
</dbReference>
<dbReference type="InterPro" id="IPR036770">
    <property type="entry name" value="Ankyrin_rpt-contain_sf"/>
</dbReference>